<gene>
    <name evidence="2" type="ORF">ACFS1K_08425</name>
</gene>
<keyword evidence="1" id="KW-0812">Transmembrane</keyword>
<feature type="transmembrane region" description="Helical" evidence="1">
    <location>
        <begin position="12"/>
        <end position="29"/>
    </location>
</feature>
<reference evidence="3" key="1">
    <citation type="journal article" date="2019" name="Int. J. Syst. Evol. Microbiol.">
        <title>The Global Catalogue of Microorganisms (GCM) 10K type strain sequencing project: providing services to taxonomists for standard genome sequencing and annotation.</title>
        <authorList>
            <consortium name="The Broad Institute Genomics Platform"/>
            <consortium name="The Broad Institute Genome Sequencing Center for Infectious Disease"/>
            <person name="Wu L."/>
            <person name="Ma J."/>
        </authorList>
    </citation>
    <scope>NUCLEOTIDE SEQUENCE [LARGE SCALE GENOMIC DNA]</scope>
    <source>
        <strain evidence="3">KCTC 52924</strain>
    </source>
</reference>
<protein>
    <submittedName>
        <fullName evidence="2">Cytochrome c biogenesis protein CcdA</fullName>
    </submittedName>
</protein>
<evidence type="ECO:0000313" key="3">
    <source>
        <dbReference type="Proteomes" id="UP001597532"/>
    </source>
</evidence>
<evidence type="ECO:0000313" key="2">
    <source>
        <dbReference type="EMBL" id="MFD2789783.1"/>
    </source>
</evidence>
<dbReference type="Proteomes" id="UP001597532">
    <property type="component" value="Unassembled WGS sequence"/>
</dbReference>
<sequence length="171" mass="19968">MKNKILKIIGKTIVLLPIGLSFWVLINGFDLHNWVYPVISGLVLSFGIVFWNLFDYEKYDDMGMVDFLESKHILKIKNNKENWTSINQMIETPFEKLQVLEKTDDNIKVQINRKFINSILTARKSENEILVAIEKKYMNFLPDKAVNYNTLRKIENETKNILDTPLSNSKA</sequence>
<evidence type="ECO:0000256" key="1">
    <source>
        <dbReference type="SAM" id="Phobius"/>
    </source>
</evidence>
<keyword evidence="1" id="KW-0472">Membrane</keyword>
<dbReference type="EMBL" id="JBHUOK010000029">
    <property type="protein sequence ID" value="MFD2789783.1"/>
    <property type="molecule type" value="Genomic_DNA"/>
</dbReference>
<name>A0ABW5VDW6_9FLAO</name>
<keyword evidence="1" id="KW-1133">Transmembrane helix</keyword>
<keyword evidence="3" id="KW-1185">Reference proteome</keyword>
<organism evidence="2 3">
    <name type="scientific">Arenibacter antarcticus</name>
    <dbReference type="NCBI Taxonomy" id="2040469"/>
    <lineage>
        <taxon>Bacteria</taxon>
        <taxon>Pseudomonadati</taxon>
        <taxon>Bacteroidota</taxon>
        <taxon>Flavobacteriia</taxon>
        <taxon>Flavobacteriales</taxon>
        <taxon>Flavobacteriaceae</taxon>
        <taxon>Arenibacter</taxon>
    </lineage>
</organism>
<feature type="transmembrane region" description="Helical" evidence="1">
    <location>
        <begin position="35"/>
        <end position="54"/>
    </location>
</feature>
<dbReference type="RefSeq" id="WP_251807794.1">
    <property type="nucleotide sequence ID" value="NZ_CP166679.1"/>
</dbReference>
<accession>A0ABW5VDW6</accession>
<proteinExistence type="predicted"/>
<comment type="caution">
    <text evidence="2">The sequence shown here is derived from an EMBL/GenBank/DDBJ whole genome shotgun (WGS) entry which is preliminary data.</text>
</comment>